<dbReference type="AlphaFoldDB" id="A0AAX6E066"/>
<dbReference type="PANTHER" id="PTHR45967:SF38">
    <property type="entry name" value="G-BOX-BINDING FACTOR 2"/>
    <property type="match status" value="1"/>
</dbReference>
<evidence type="ECO:0000313" key="11">
    <source>
        <dbReference type="Proteomes" id="UP001140949"/>
    </source>
</evidence>
<dbReference type="InterPro" id="IPR045314">
    <property type="entry name" value="bZIP_plant_GBF1"/>
</dbReference>
<evidence type="ECO:0000256" key="3">
    <source>
        <dbReference type="ARBA" id="ARBA00023015"/>
    </source>
</evidence>
<feature type="compositionally biased region" description="Basic and acidic residues" evidence="8">
    <location>
        <begin position="249"/>
        <end position="278"/>
    </location>
</feature>
<accession>A0AAX6E066</accession>
<dbReference type="InterPro" id="IPR044827">
    <property type="entry name" value="GBF-like"/>
</dbReference>
<evidence type="ECO:0000256" key="7">
    <source>
        <dbReference type="SAM" id="Coils"/>
    </source>
</evidence>
<dbReference type="EMBL" id="JANAVB010040819">
    <property type="protein sequence ID" value="KAJ6797458.1"/>
    <property type="molecule type" value="Genomic_DNA"/>
</dbReference>
<protein>
    <submittedName>
        <fullName evidence="10">G-box-binding factor 3-like</fullName>
    </submittedName>
</protein>
<dbReference type="CDD" id="cd14702">
    <property type="entry name" value="bZIP_plant_GBF1"/>
    <property type="match status" value="1"/>
</dbReference>
<dbReference type="Pfam" id="PF16596">
    <property type="entry name" value="MFMR_assoc"/>
    <property type="match status" value="1"/>
</dbReference>
<dbReference type="InterPro" id="IPR004827">
    <property type="entry name" value="bZIP"/>
</dbReference>
<dbReference type="InterPro" id="IPR046347">
    <property type="entry name" value="bZIP_sf"/>
</dbReference>
<feature type="region of interest" description="Disordered" evidence="8">
    <location>
        <begin position="1"/>
        <end position="23"/>
    </location>
</feature>
<feature type="coiled-coil region" evidence="7">
    <location>
        <begin position="278"/>
        <end position="326"/>
    </location>
</feature>
<feature type="compositionally biased region" description="Basic and acidic residues" evidence="8">
    <location>
        <begin position="181"/>
        <end position="196"/>
    </location>
</feature>
<dbReference type="GO" id="GO:0003700">
    <property type="term" value="F:DNA-binding transcription factor activity"/>
    <property type="evidence" value="ECO:0007669"/>
    <property type="project" value="InterPro"/>
</dbReference>
<feature type="region of interest" description="Disordered" evidence="8">
    <location>
        <begin position="347"/>
        <end position="376"/>
    </location>
</feature>
<sequence>MGNDEAAAPSKSDKASSPAQEQVAVHPYPDWAAMQAYYGPGVPLPPPYFSTTVAPGHPPYPYMWGPQPLIQPFGTPFSAIYPHGVYSHPSVSLVASPSTTDLPAKSSSNKGKGLMKKLKGFDGLAVSTINVNAEIAVASSQSGENVAEGSSDCSDDNNELGGKETQRKRSSKDTPMSGNKKAGELVNADHDGELKVAPKSSSEVTMPPSTIIGKPIGMIPASSLTPPVDFRAPNANQAKAGVHAEPWGQDDKEIKREKRKQSNRESARRSRLRKQVETEELATKVESLTAENTNLRHEIGRLKENSEKLKAENSTLTEKLKNAGKLENQEAPSIVVENFLSKIDKYREEEAHENSGAGKLQQLLDSSQRTDVVAAG</sequence>
<feature type="region of interest" description="Disordered" evidence="8">
    <location>
        <begin position="139"/>
        <end position="278"/>
    </location>
</feature>
<keyword evidence="11" id="KW-1185">Reference proteome</keyword>
<dbReference type="PROSITE" id="PS50217">
    <property type="entry name" value="BZIP"/>
    <property type="match status" value="1"/>
</dbReference>
<evidence type="ECO:0000259" key="9">
    <source>
        <dbReference type="PROSITE" id="PS50217"/>
    </source>
</evidence>
<comment type="caution">
    <text evidence="10">The sequence shown here is derived from an EMBL/GenBank/DDBJ whole genome shotgun (WGS) entry which is preliminary data.</text>
</comment>
<dbReference type="Proteomes" id="UP001140949">
    <property type="component" value="Unassembled WGS sequence"/>
</dbReference>
<keyword evidence="5" id="KW-0804">Transcription</keyword>
<reference evidence="10" key="1">
    <citation type="journal article" date="2023" name="GigaByte">
        <title>Genome assembly of the bearded iris, Iris pallida Lam.</title>
        <authorList>
            <person name="Bruccoleri R.E."/>
            <person name="Oakeley E.J."/>
            <person name="Faust A.M.E."/>
            <person name="Altorfer M."/>
            <person name="Dessus-Babus S."/>
            <person name="Burckhardt D."/>
            <person name="Oertli M."/>
            <person name="Naumann U."/>
            <person name="Petersen F."/>
            <person name="Wong J."/>
        </authorList>
    </citation>
    <scope>NUCLEOTIDE SEQUENCE</scope>
    <source>
        <strain evidence="10">GSM-AAB239-AS_SAM_17_03QT</strain>
    </source>
</reference>
<evidence type="ECO:0000256" key="5">
    <source>
        <dbReference type="ARBA" id="ARBA00023163"/>
    </source>
</evidence>
<reference evidence="10" key="2">
    <citation type="submission" date="2023-04" db="EMBL/GenBank/DDBJ databases">
        <authorList>
            <person name="Bruccoleri R.E."/>
            <person name="Oakeley E.J."/>
            <person name="Faust A.-M."/>
            <person name="Dessus-Babus S."/>
            <person name="Altorfer M."/>
            <person name="Burckhardt D."/>
            <person name="Oertli M."/>
            <person name="Naumann U."/>
            <person name="Petersen F."/>
            <person name="Wong J."/>
        </authorList>
    </citation>
    <scope>NUCLEOTIDE SEQUENCE</scope>
    <source>
        <strain evidence="10">GSM-AAB239-AS_SAM_17_03QT</strain>
        <tissue evidence="10">Leaf</tissue>
    </source>
</reference>
<evidence type="ECO:0000256" key="8">
    <source>
        <dbReference type="SAM" id="MobiDB-lite"/>
    </source>
</evidence>
<dbReference type="InterPro" id="IPR012900">
    <property type="entry name" value="MFMR"/>
</dbReference>
<keyword evidence="3" id="KW-0805">Transcription regulation</keyword>
<dbReference type="PANTHER" id="PTHR45967">
    <property type="entry name" value="G-BOX-BINDING FACTOR 3-RELATED"/>
    <property type="match status" value="1"/>
</dbReference>
<keyword evidence="7" id="KW-0175">Coiled coil</keyword>
<dbReference type="Gene3D" id="1.20.5.170">
    <property type="match status" value="1"/>
</dbReference>
<dbReference type="GO" id="GO:0000976">
    <property type="term" value="F:transcription cis-regulatory region binding"/>
    <property type="evidence" value="ECO:0007669"/>
    <property type="project" value="UniProtKB-ARBA"/>
</dbReference>
<evidence type="ECO:0000313" key="10">
    <source>
        <dbReference type="EMBL" id="KAJ6797458.1"/>
    </source>
</evidence>
<comment type="subcellular location">
    <subcellularLocation>
        <location evidence="1">Nucleus</location>
    </subcellularLocation>
</comment>
<dbReference type="GO" id="GO:0005634">
    <property type="term" value="C:nucleus"/>
    <property type="evidence" value="ECO:0007669"/>
    <property type="project" value="UniProtKB-SubCell"/>
</dbReference>
<name>A0AAX6E066_IRIPA</name>
<evidence type="ECO:0000256" key="4">
    <source>
        <dbReference type="ARBA" id="ARBA00023125"/>
    </source>
</evidence>
<keyword evidence="4" id="KW-0238">DNA-binding</keyword>
<dbReference type="Pfam" id="PF00170">
    <property type="entry name" value="bZIP_1"/>
    <property type="match status" value="1"/>
</dbReference>
<proteinExistence type="inferred from homology"/>
<comment type="similarity">
    <text evidence="2">Belongs to the bZIP family.</text>
</comment>
<gene>
    <name evidence="10" type="ORF">M6B38_217330</name>
</gene>
<dbReference type="SMART" id="SM00338">
    <property type="entry name" value="BRLZ"/>
    <property type="match status" value="1"/>
</dbReference>
<keyword evidence="6" id="KW-0539">Nucleus</keyword>
<evidence type="ECO:0000256" key="1">
    <source>
        <dbReference type="ARBA" id="ARBA00004123"/>
    </source>
</evidence>
<organism evidence="10 11">
    <name type="scientific">Iris pallida</name>
    <name type="common">Sweet iris</name>
    <dbReference type="NCBI Taxonomy" id="29817"/>
    <lineage>
        <taxon>Eukaryota</taxon>
        <taxon>Viridiplantae</taxon>
        <taxon>Streptophyta</taxon>
        <taxon>Embryophyta</taxon>
        <taxon>Tracheophyta</taxon>
        <taxon>Spermatophyta</taxon>
        <taxon>Magnoliopsida</taxon>
        <taxon>Liliopsida</taxon>
        <taxon>Asparagales</taxon>
        <taxon>Iridaceae</taxon>
        <taxon>Iridoideae</taxon>
        <taxon>Irideae</taxon>
        <taxon>Iris</taxon>
    </lineage>
</organism>
<dbReference type="GO" id="GO:0005737">
    <property type="term" value="C:cytoplasm"/>
    <property type="evidence" value="ECO:0007669"/>
    <property type="project" value="UniProtKB-ARBA"/>
</dbReference>
<dbReference type="Pfam" id="PF07777">
    <property type="entry name" value="MFMR"/>
    <property type="match status" value="1"/>
</dbReference>
<dbReference type="FunFam" id="1.20.5.170:FF:000063">
    <property type="entry name" value="G-box binding factor 3"/>
    <property type="match status" value="1"/>
</dbReference>
<dbReference type="SUPFAM" id="SSF57959">
    <property type="entry name" value="Leucine zipper domain"/>
    <property type="match status" value="1"/>
</dbReference>
<evidence type="ECO:0000256" key="2">
    <source>
        <dbReference type="ARBA" id="ARBA00007163"/>
    </source>
</evidence>
<feature type="compositionally biased region" description="Low complexity" evidence="8">
    <location>
        <begin position="1"/>
        <end position="19"/>
    </location>
</feature>
<evidence type="ECO:0000256" key="6">
    <source>
        <dbReference type="ARBA" id="ARBA00023242"/>
    </source>
</evidence>
<feature type="compositionally biased region" description="Polar residues" evidence="8">
    <location>
        <begin position="199"/>
        <end position="208"/>
    </location>
</feature>
<feature type="domain" description="BZIP" evidence="9">
    <location>
        <begin position="253"/>
        <end position="316"/>
    </location>
</feature>
<dbReference type="PROSITE" id="PS00036">
    <property type="entry name" value="BZIP_BASIC"/>
    <property type="match status" value="1"/>
</dbReference>